<sequence length="60" mass="6179">SKEQTAERATAKELTSKLAVTGSGVVAAVVTFLVLVVSGAITFTTRRHGVHAGSNAVVRK</sequence>
<keyword evidence="1" id="KW-0472">Membrane</keyword>
<proteinExistence type="predicted"/>
<dbReference type="EMBL" id="JARVLH010000016">
    <property type="protein sequence ID" value="MEX5286370.1"/>
    <property type="molecule type" value="Genomic_DNA"/>
</dbReference>
<feature type="transmembrane region" description="Helical" evidence="1">
    <location>
        <begin position="20"/>
        <end position="43"/>
    </location>
</feature>
<evidence type="ECO:0000313" key="3">
    <source>
        <dbReference type="Proteomes" id="UP001559623"/>
    </source>
</evidence>
<dbReference type="Proteomes" id="UP001559623">
    <property type="component" value="Unassembled WGS sequence"/>
</dbReference>
<name>A0ABV3X837_9FIRM</name>
<organism evidence="2 3">
    <name type="scientific">Selenomonas sputigena</name>
    <dbReference type="NCBI Taxonomy" id="69823"/>
    <lineage>
        <taxon>Bacteria</taxon>
        <taxon>Bacillati</taxon>
        <taxon>Bacillota</taxon>
        <taxon>Negativicutes</taxon>
        <taxon>Selenomonadales</taxon>
        <taxon>Selenomonadaceae</taxon>
        <taxon>Selenomonas</taxon>
    </lineage>
</organism>
<keyword evidence="3" id="KW-1185">Reference proteome</keyword>
<evidence type="ECO:0000256" key="1">
    <source>
        <dbReference type="SAM" id="Phobius"/>
    </source>
</evidence>
<reference evidence="2 3" key="1">
    <citation type="submission" date="2023-04" db="EMBL/GenBank/DDBJ databases">
        <title>Genome Sequence of Selenomonas sputigena ATCC 33150.</title>
        <authorList>
            <person name="Miller D.P."/>
            <person name="Anvari S."/>
            <person name="Polson S.W."/>
            <person name="Macdonald M."/>
            <person name="Mcdowell J.V."/>
        </authorList>
    </citation>
    <scope>NUCLEOTIDE SEQUENCE [LARGE SCALE GENOMIC DNA]</scope>
    <source>
        <strain evidence="2 3">ATCC 33150</strain>
    </source>
</reference>
<protein>
    <submittedName>
        <fullName evidence="2">Uncharacterized protein</fullName>
    </submittedName>
</protein>
<gene>
    <name evidence="2" type="ORF">QCO44_12200</name>
</gene>
<comment type="caution">
    <text evidence="2">The sequence shown here is derived from an EMBL/GenBank/DDBJ whole genome shotgun (WGS) entry which is preliminary data.</text>
</comment>
<keyword evidence="1" id="KW-1133">Transmembrane helix</keyword>
<evidence type="ECO:0000313" key="2">
    <source>
        <dbReference type="EMBL" id="MEX5286370.1"/>
    </source>
</evidence>
<feature type="non-terminal residue" evidence="2">
    <location>
        <position position="1"/>
    </location>
</feature>
<dbReference type="RefSeq" id="WP_368848086.1">
    <property type="nucleotide sequence ID" value="NZ_JARVLH010000016.1"/>
</dbReference>
<keyword evidence="1" id="KW-0812">Transmembrane</keyword>
<accession>A0ABV3X837</accession>